<accession>A0ABV5BIK0</accession>
<evidence type="ECO:0000259" key="1">
    <source>
        <dbReference type="Pfam" id="PF03168"/>
    </source>
</evidence>
<dbReference type="InterPro" id="IPR004864">
    <property type="entry name" value="LEA_2"/>
</dbReference>
<reference evidence="2 3" key="1">
    <citation type="submission" date="2024-09" db="EMBL/GenBank/DDBJ databases">
        <title>Taxonomic and Genotyping Characterization of Leptospira Strains isolated from Multiple Sources in Colombia highlights the importance of intermediate species.</title>
        <authorList>
            <person name="Torres Higuera L."/>
            <person name="Rojas Tapias D."/>
            <person name="Jimenez Velasquez S."/>
            <person name="Renjifo Ibanez C."/>
        </authorList>
    </citation>
    <scope>NUCLEOTIDE SEQUENCE [LARGE SCALE GENOMIC DNA]</scope>
    <source>
        <strain evidence="2 3">Lep080</strain>
    </source>
</reference>
<keyword evidence="3" id="KW-1185">Reference proteome</keyword>
<organism evidence="2 3">
    <name type="scientific">Leptospira wolffii</name>
    <dbReference type="NCBI Taxonomy" id="409998"/>
    <lineage>
        <taxon>Bacteria</taxon>
        <taxon>Pseudomonadati</taxon>
        <taxon>Spirochaetota</taxon>
        <taxon>Spirochaetia</taxon>
        <taxon>Leptospirales</taxon>
        <taxon>Leptospiraceae</taxon>
        <taxon>Leptospira</taxon>
    </lineage>
</organism>
<comment type="caution">
    <text evidence="2">The sequence shown here is derived from an EMBL/GenBank/DDBJ whole genome shotgun (WGS) entry which is preliminary data.</text>
</comment>
<evidence type="ECO:0000313" key="2">
    <source>
        <dbReference type="EMBL" id="MFB5735136.1"/>
    </source>
</evidence>
<gene>
    <name evidence="2" type="ORF">ACE5IX_01335</name>
</gene>
<proteinExistence type="predicted"/>
<dbReference type="Pfam" id="PF03168">
    <property type="entry name" value="LEA_2"/>
    <property type="match status" value="1"/>
</dbReference>
<dbReference type="Gene3D" id="2.60.40.1820">
    <property type="match status" value="1"/>
</dbReference>
<sequence length="181" mass="20466">MSKRFLVIGVLSVFTFTFSCFELRENVKKLQACKYRILETKTERIEILSFPPVPKILMSSILEIENPNDTEVKVYKFDLALFADNPNGQQAELAKVISTEETTVPAFSKSPIPLRIETSFENRNHQENLLLAILIARSLLAGKDPNLRIKGVVKYQSILGEVDLPVDEKLSVSPKRSEQSI</sequence>
<name>A0ABV5BIK0_9LEPT</name>
<dbReference type="EMBL" id="JBHILJ010000001">
    <property type="protein sequence ID" value="MFB5735136.1"/>
    <property type="molecule type" value="Genomic_DNA"/>
</dbReference>
<dbReference type="SUPFAM" id="SSF117070">
    <property type="entry name" value="LEA14-like"/>
    <property type="match status" value="1"/>
</dbReference>
<protein>
    <submittedName>
        <fullName evidence="2">LEA type 2 family protein</fullName>
    </submittedName>
</protein>
<dbReference type="PROSITE" id="PS51257">
    <property type="entry name" value="PROKAR_LIPOPROTEIN"/>
    <property type="match status" value="1"/>
</dbReference>
<feature type="domain" description="Late embryogenesis abundant protein LEA-2 subgroup" evidence="1">
    <location>
        <begin position="62"/>
        <end position="169"/>
    </location>
</feature>
<dbReference type="Proteomes" id="UP001580391">
    <property type="component" value="Unassembled WGS sequence"/>
</dbReference>
<evidence type="ECO:0000313" key="3">
    <source>
        <dbReference type="Proteomes" id="UP001580391"/>
    </source>
</evidence>
<dbReference type="RefSeq" id="WP_375516459.1">
    <property type="nucleotide sequence ID" value="NZ_JBHILI010000003.1"/>
</dbReference>